<dbReference type="PANTHER" id="PTHR33206">
    <property type="entry name" value="PROTEIN CBG10425"/>
    <property type="match status" value="1"/>
</dbReference>
<dbReference type="RefSeq" id="XP_006678938.1">
    <property type="nucleotide sequence ID" value="XM_006678875.1"/>
</dbReference>
<keyword evidence="2" id="KW-1185">Reference proteome</keyword>
<name>F4P2V8_BATDJ</name>
<proteinExistence type="predicted"/>
<dbReference type="EMBL" id="GL882884">
    <property type="protein sequence ID" value="EGF80089.1"/>
    <property type="molecule type" value="Genomic_DNA"/>
</dbReference>
<dbReference type="AlphaFoldDB" id="F4P2V8"/>
<dbReference type="InterPro" id="IPR043502">
    <property type="entry name" value="DNA/RNA_pol_sf"/>
</dbReference>
<dbReference type="InParanoid" id="F4P2V8"/>
<evidence type="ECO:0000313" key="1">
    <source>
        <dbReference type="EMBL" id="EGF80089.1"/>
    </source>
</evidence>
<protein>
    <recommendedName>
        <fullName evidence="3">DNA-directed DNA polymerase</fullName>
    </recommendedName>
</protein>
<evidence type="ECO:0000313" key="2">
    <source>
        <dbReference type="Proteomes" id="UP000007241"/>
    </source>
</evidence>
<dbReference type="PANTHER" id="PTHR33206:SF1">
    <property type="entry name" value="DNA-DIRECTED DNA POLYMERASE"/>
    <property type="match status" value="1"/>
</dbReference>
<dbReference type="OrthoDB" id="6153129at2759"/>
<organism evidence="1 2">
    <name type="scientific">Batrachochytrium dendrobatidis (strain JAM81 / FGSC 10211)</name>
    <name type="common">Frog chytrid fungus</name>
    <dbReference type="NCBI Taxonomy" id="684364"/>
    <lineage>
        <taxon>Eukaryota</taxon>
        <taxon>Fungi</taxon>
        <taxon>Fungi incertae sedis</taxon>
        <taxon>Chytridiomycota</taxon>
        <taxon>Chytridiomycota incertae sedis</taxon>
        <taxon>Chytridiomycetes</taxon>
        <taxon>Rhizophydiales</taxon>
        <taxon>Rhizophydiales incertae sedis</taxon>
        <taxon>Batrachochytrium</taxon>
    </lineage>
</organism>
<dbReference type="GeneID" id="18238608"/>
<dbReference type="SUPFAM" id="SSF56672">
    <property type="entry name" value="DNA/RNA polymerases"/>
    <property type="match status" value="1"/>
</dbReference>
<accession>F4P2V8</accession>
<gene>
    <name evidence="1" type="ORF">BATDEDRAFT_24836</name>
</gene>
<dbReference type="HOGENOM" id="CLU_1069524_0_0_1"/>
<reference evidence="1 2" key="1">
    <citation type="submission" date="2009-12" db="EMBL/GenBank/DDBJ databases">
        <title>The draft genome of Batrachochytrium dendrobatidis.</title>
        <authorList>
            <consortium name="US DOE Joint Genome Institute (JGI-PGF)"/>
            <person name="Kuo A."/>
            <person name="Salamov A."/>
            <person name="Schmutz J."/>
            <person name="Lucas S."/>
            <person name="Pitluck S."/>
            <person name="Rosenblum E."/>
            <person name="Stajich J."/>
            <person name="Eisen M."/>
            <person name="Grigoriev I.V."/>
        </authorList>
    </citation>
    <scope>NUCLEOTIDE SEQUENCE [LARGE SCALE GENOMIC DNA]</scope>
    <source>
        <strain evidence="2">JAM81 / FGSC 10211</strain>
    </source>
</reference>
<evidence type="ECO:0008006" key="3">
    <source>
        <dbReference type="Google" id="ProtNLM"/>
    </source>
</evidence>
<dbReference type="Proteomes" id="UP000007241">
    <property type="component" value="Unassembled WGS sequence"/>
</dbReference>
<sequence>MVLTHTNLYDLLIDYNNLDVKPGVEATMKLVSYFIIIKKKTTRIRKGKLCQGILGYDTNTLYLWAISQDMPCGEHQVVQVYPDILKDVLDNTFFGMIECDIAVPEHLKEYFAVMPPIFKNVEITCNDLSLDTQAHAKPNYKSNRLVESMFGETMMFATKLLKWYLEHGLVVSNIAFAVRYILKAHFKSFSEQVSNERRVRDTSPGYKLRGEMMKLMGNSSYGKCITIGLSICEILRYLSLISPFNPSAYVSSVPLNNSNH</sequence>